<organism evidence="1 2">
    <name type="scientific">Dokdonia ponticola</name>
    <dbReference type="NCBI Taxonomy" id="2041041"/>
    <lineage>
        <taxon>Bacteria</taxon>
        <taxon>Pseudomonadati</taxon>
        <taxon>Bacteroidota</taxon>
        <taxon>Flavobacteriia</taxon>
        <taxon>Flavobacteriales</taxon>
        <taxon>Flavobacteriaceae</taxon>
        <taxon>Dokdonia</taxon>
    </lineage>
</organism>
<gene>
    <name evidence="1" type="ORF">ACFO3O_18865</name>
</gene>
<dbReference type="Proteomes" id="UP001596043">
    <property type="component" value="Unassembled WGS sequence"/>
</dbReference>
<protein>
    <submittedName>
        <fullName evidence="1">Uncharacterized protein</fullName>
    </submittedName>
</protein>
<keyword evidence="2" id="KW-1185">Reference proteome</keyword>
<evidence type="ECO:0000313" key="2">
    <source>
        <dbReference type="Proteomes" id="UP001596043"/>
    </source>
</evidence>
<dbReference type="RefSeq" id="WP_379981735.1">
    <property type="nucleotide sequence ID" value="NZ_JBHSFV010000013.1"/>
</dbReference>
<proteinExistence type="predicted"/>
<comment type="caution">
    <text evidence="1">The sequence shown here is derived from an EMBL/GenBank/DDBJ whole genome shotgun (WGS) entry which is preliminary data.</text>
</comment>
<reference evidence="2" key="1">
    <citation type="journal article" date="2019" name="Int. J. Syst. Evol. Microbiol.">
        <title>The Global Catalogue of Microorganisms (GCM) 10K type strain sequencing project: providing services to taxonomists for standard genome sequencing and annotation.</title>
        <authorList>
            <consortium name="The Broad Institute Genomics Platform"/>
            <consortium name="The Broad Institute Genome Sequencing Center for Infectious Disease"/>
            <person name="Wu L."/>
            <person name="Ma J."/>
        </authorList>
    </citation>
    <scope>NUCLEOTIDE SEQUENCE [LARGE SCALE GENOMIC DNA]</scope>
    <source>
        <strain evidence="2">YJ-61-S</strain>
    </source>
</reference>
<evidence type="ECO:0000313" key="1">
    <source>
        <dbReference type="EMBL" id="MFC4635981.1"/>
    </source>
</evidence>
<accession>A0ABV9I0N7</accession>
<name>A0ABV9I0N7_9FLAO</name>
<sequence>MSTEENNTAALAQRFYPTLSSVVNQDEIPEILGFIKDGIVFLFDTIHFKDLQYSKSPRGDAAFYSLSIVTRDRIDIEVPGTGIFLVLNPDADGPNISSFPITIDYEWKLLAYLRSFNLDQFDFSPKSFFETALRVLSISEEQAIANFINTFTEPVNDTTTALAQFVNDLNAFNTDANITAPTEDTTITDIVKDIYAKTQDYATIMSFGAYILTSDVEETKVKLKTFFRSLLPQDIEEYIKDLLLPKVKATLQLTAGVEFPRSILKPVYDENGIHPIDGSIGEALTVVPETDGEGNPKVLLTFGEALFYADTETGLGYNLDIVLNTNFPAQVGNTGLIIDIKNLKIDISTTENIIEADEDNRPPEFMGVYMERTDIFLPKKWFKKETGQTLVISGRKLLIGTGGMSGTIALRATHALVDDVVTDYFSEYFEFNYPLTVVVNNTETEIANYTALLAHVNTLSDPNEPKLKYPFTITAQGAAIQFNEEQQFFNYINTLNPNKFMWFQLGSNPERAWRLGFDVFDLTFHHGQVIESNLHAQIQIPKFKGLDNPNDDLLIDLVGHWHSEDDFNLTAAFLPSGLPINLFNFVTINLLTAELGRDEGNFYIGTSCQISFSNDTMNKILGDQIIEIPQLRIYDNGSIEIVGGNGFIPLNISLNLGPVEMAVTGIHYGSTQQEFNGDMRTYNYWGFDGAISIDPLGIDARGEGIKYYYTTDNDEFGDEGDSFLRIQTIEVDLIIPGTADPDTALAIIHGMVSIPEPGDSPEFEGEVSFKLPKARIAGGAAMKLQPKYPAFYVEAGLDLPTPIPLGATGLGFYSFGGLIGYNYVTDKQAVGLTEDDSWYDYFKHPEKGVNIHKFRTPEESDDFTSAFSIGAGTVLATMGDDGFLFSTRLMAILSLPSVFILDGRANILGDRLGMLDNTEPPFFAFVAIGDNSLEFGFGADYKIQKTNGAILELYAEAQAGFFFNNANAWYINFGTREQPNTARLFKDVINLEVQAYLMLSAQGMEAGARLDWEFKKRFGPVKVHAYIYVEVGGYISFERPQIGGYLAVGGGAKVDFWIIAVEVEIDAIISAEVPKPFLLYAEVDIKGCIKIPIIGRKCKTIRAELKWELDKRVDRTAIPPLPFQTIVTDSGKETDRTNELVKGIHMMTNEVFNLHYTSTTPTVSLVNGLSADFILPLDTYIDFKTEKALVPGAVSGSGKPIGGYTNAPENHVELIPPNRVVRGGREIRQVKHTYSIEKIEVFASYEGSNWQPYHPFEAVVNEAARPSVTDFKIGYWQKKSRQYDTIRLLATTPFTYMEAGEPGWVIPEMLGITPSTLFCKEEELVGSCVDVLNKVLGTTFYIPNGYIAHFINGIYVTLVGETSTDPNDEGVSEVDGDFFKVTNETNPHGFSKSLSINNYNSLVLITPEPSVKIKLKLSTYAAGVTIRYFRSVPNDDVINTIYEQVYEEYKTAAQLNDQIVYENFVTPISKVVIEPNTPDTVAINALREQIAALFVETYSDASGEVTILEPSDPVLYAQLLAELEALKAEACTVIPGDLTCEKDDTLCSMYVSLAFDFYSCISSAYGDGNSESSFANDSFSQRNTASEIPLEIKYREYEHCFISFFNTINAFNDLHANYNLISQLEPYYSSLQMYPDGYFDDNLSTAVGLAEQILQIIYDLGNCGCTDQDVEKCYTSLQEVCWLTLEEHEYNESIPGSEALEEEHEAMVAAVSKVAQPIWRPNTSYYIKFMLKDEVDNGDGGDTFDYYYSFKTKGPLGHFHKEANYVPAGVNADQYPITSLRSYIDYNRSYPNADGSLLKAKPLFYGNEEAKIGLFFNKPYVNHMFQSWDAYVNPTNNSAADEFFGDLHIAIKDPVTDVVIPYPLPENFHETVPEPTNTGWVGDNDPQLPEHIQVINNMIENGELPCEIDLGETIVPLSQNYEVSFTNLKPRKLYTALIYNAFGKAQNDQVSEKVHEYVFQTSRYKNFEAQVLSYRTMDGEERQPAFFDIPVTVSAEEITEAFDLVDYLNTPVDNTLETAYQHVFDRVTEGVLGITPIDPPETTEFNRVINTNIGDVIGLLIKNPEPFNNPKIPLDIIDGSSTQQDPAISVVNIGSSDEYRVLYSKDYAQALIMHTSKKITVAALNIKFLYKVWNGSAYITEGDVIAENILINE</sequence>
<dbReference type="EMBL" id="JBHSFV010000013">
    <property type="protein sequence ID" value="MFC4635981.1"/>
    <property type="molecule type" value="Genomic_DNA"/>
</dbReference>